<keyword evidence="3" id="KW-1185">Reference proteome</keyword>
<dbReference type="Proteomes" id="UP001153269">
    <property type="component" value="Unassembled WGS sequence"/>
</dbReference>
<comment type="caution">
    <text evidence="2">The sequence shown here is derived from an EMBL/GenBank/DDBJ whole genome shotgun (WGS) entry which is preliminary data.</text>
</comment>
<feature type="compositionally biased region" description="Low complexity" evidence="1">
    <location>
        <begin position="74"/>
        <end position="92"/>
    </location>
</feature>
<dbReference type="EMBL" id="CADEAL010004506">
    <property type="protein sequence ID" value="CAB1461060.1"/>
    <property type="molecule type" value="Genomic_DNA"/>
</dbReference>
<organism evidence="2 3">
    <name type="scientific">Pleuronectes platessa</name>
    <name type="common">European plaice</name>
    <dbReference type="NCBI Taxonomy" id="8262"/>
    <lineage>
        <taxon>Eukaryota</taxon>
        <taxon>Metazoa</taxon>
        <taxon>Chordata</taxon>
        <taxon>Craniata</taxon>
        <taxon>Vertebrata</taxon>
        <taxon>Euteleostomi</taxon>
        <taxon>Actinopterygii</taxon>
        <taxon>Neopterygii</taxon>
        <taxon>Teleostei</taxon>
        <taxon>Neoteleostei</taxon>
        <taxon>Acanthomorphata</taxon>
        <taxon>Carangaria</taxon>
        <taxon>Pleuronectiformes</taxon>
        <taxon>Pleuronectoidei</taxon>
        <taxon>Pleuronectidae</taxon>
        <taxon>Pleuronectes</taxon>
    </lineage>
</organism>
<sequence length="160" mass="17600">MASSEAPPRCTEPVNSSPPLSDWPEEEETGRTEGEQQTLITPLWLTGPSSTFDSGAGAREKEKEERGEERRGDAASATAPSSPSSLSAGPSPVERPSHLRRASTSQRLKLKRQLGPAPESSRQRQQTMVDHLDGSKEEGKRDEEWKGQQMFIRPRPPVRG</sequence>
<dbReference type="AlphaFoldDB" id="A0A9N7W475"/>
<name>A0A9N7W475_PLEPL</name>
<reference evidence="2" key="1">
    <citation type="submission" date="2020-03" db="EMBL/GenBank/DDBJ databases">
        <authorList>
            <person name="Weist P."/>
        </authorList>
    </citation>
    <scope>NUCLEOTIDE SEQUENCE</scope>
</reference>
<evidence type="ECO:0000256" key="1">
    <source>
        <dbReference type="SAM" id="MobiDB-lite"/>
    </source>
</evidence>
<proteinExistence type="predicted"/>
<evidence type="ECO:0000313" key="2">
    <source>
        <dbReference type="EMBL" id="CAB1461060.1"/>
    </source>
</evidence>
<gene>
    <name evidence="2" type="ORF">PLEPLA_LOCUS48935</name>
</gene>
<evidence type="ECO:0000313" key="3">
    <source>
        <dbReference type="Proteomes" id="UP001153269"/>
    </source>
</evidence>
<accession>A0A9N7W475</accession>
<feature type="region of interest" description="Disordered" evidence="1">
    <location>
        <begin position="1"/>
        <end position="160"/>
    </location>
</feature>
<protein>
    <submittedName>
        <fullName evidence="2">Uncharacterized protein</fullName>
    </submittedName>
</protein>
<feature type="compositionally biased region" description="Basic and acidic residues" evidence="1">
    <location>
        <begin position="130"/>
        <end position="146"/>
    </location>
</feature>
<feature type="compositionally biased region" description="Basic and acidic residues" evidence="1">
    <location>
        <begin position="58"/>
        <end position="73"/>
    </location>
</feature>